<dbReference type="Proteomes" id="UP001061958">
    <property type="component" value="Unassembled WGS sequence"/>
</dbReference>
<dbReference type="InterPro" id="IPR056185">
    <property type="entry name" value="LYRM_2_plant"/>
</dbReference>
<dbReference type="AlphaFoldDB" id="A0A9C7PXE4"/>
<keyword evidence="1" id="KW-0472">Membrane</keyword>
<reference evidence="3" key="2">
    <citation type="submission" date="2022-01" db="EMBL/GenBank/DDBJ databases">
        <authorList>
            <person name="Hirooka S."/>
            <person name="Miyagishima S.Y."/>
        </authorList>
    </citation>
    <scope>NUCLEOTIDE SEQUENCE</scope>
    <source>
        <strain evidence="3">NBRC 102759</strain>
    </source>
</reference>
<keyword evidence="1" id="KW-0812">Transmembrane</keyword>
<proteinExistence type="predicted"/>
<keyword evidence="4" id="KW-1185">Reference proteome</keyword>
<feature type="domain" description="LYR motif containing" evidence="2">
    <location>
        <begin position="47"/>
        <end position="112"/>
    </location>
</feature>
<evidence type="ECO:0000313" key="3">
    <source>
        <dbReference type="EMBL" id="GJQ12673.1"/>
    </source>
</evidence>
<accession>A0A9C7PXE4</accession>
<organism evidence="3 4">
    <name type="scientific">Galdieria partita</name>
    <dbReference type="NCBI Taxonomy" id="83374"/>
    <lineage>
        <taxon>Eukaryota</taxon>
        <taxon>Rhodophyta</taxon>
        <taxon>Bangiophyceae</taxon>
        <taxon>Galdieriales</taxon>
        <taxon>Galdieriaceae</taxon>
        <taxon>Galdieria</taxon>
    </lineage>
</organism>
<evidence type="ECO:0000259" key="2">
    <source>
        <dbReference type="Pfam" id="PF23655"/>
    </source>
</evidence>
<feature type="transmembrane region" description="Helical" evidence="1">
    <location>
        <begin position="6"/>
        <end position="30"/>
    </location>
</feature>
<evidence type="ECO:0000313" key="4">
    <source>
        <dbReference type="Proteomes" id="UP001061958"/>
    </source>
</evidence>
<protein>
    <recommendedName>
        <fullName evidence="2">LYR motif containing domain-containing protein</fullName>
    </recommendedName>
</protein>
<keyword evidence="1" id="KW-1133">Transmembrane helix</keyword>
<name>A0A9C7PXE4_9RHOD</name>
<reference evidence="3" key="1">
    <citation type="journal article" date="2022" name="Proc. Natl. Acad. Sci. U.S.A.">
        <title>Life cycle and functional genomics of the unicellular red alga Galdieria for elucidating algal and plant evolution and industrial use.</title>
        <authorList>
            <person name="Hirooka S."/>
            <person name="Itabashi T."/>
            <person name="Ichinose T.M."/>
            <person name="Onuma R."/>
            <person name="Fujiwara T."/>
            <person name="Yamashita S."/>
            <person name="Jong L.W."/>
            <person name="Tomita R."/>
            <person name="Iwane A.H."/>
            <person name="Miyagishima S.Y."/>
        </authorList>
    </citation>
    <scope>NUCLEOTIDE SEQUENCE</scope>
    <source>
        <strain evidence="3">NBRC 102759</strain>
    </source>
</reference>
<comment type="caution">
    <text evidence="3">The sequence shown here is derived from an EMBL/GenBank/DDBJ whole genome shotgun (WGS) entry which is preliminary data.</text>
</comment>
<sequence>MEKDPYYQNIFVVFGLSVCLAGGATAVAALSRRRPFSLAKVNDEFKTVNRTTILRLYKDILRSLEKVENSRLVLEADKHFVRDAFKLGKDEKWVANVEELVRIAYQNLKKLRAGIKPKPVDRGKA</sequence>
<evidence type="ECO:0000256" key="1">
    <source>
        <dbReference type="SAM" id="Phobius"/>
    </source>
</evidence>
<gene>
    <name evidence="3" type="ORF">GpartN1_g4464.t1</name>
</gene>
<dbReference type="Pfam" id="PF23655">
    <property type="entry name" value="LYRM_2"/>
    <property type="match status" value="1"/>
</dbReference>
<dbReference type="EMBL" id="BQMJ01000035">
    <property type="protein sequence ID" value="GJQ12673.1"/>
    <property type="molecule type" value="Genomic_DNA"/>
</dbReference>
<dbReference type="OrthoDB" id="10280892at2759"/>